<keyword evidence="8" id="KW-0902">Two-component regulatory system</keyword>
<evidence type="ECO:0000256" key="1">
    <source>
        <dbReference type="ARBA" id="ARBA00000085"/>
    </source>
</evidence>
<keyword evidence="5" id="KW-0547">Nucleotide-binding</keyword>
<evidence type="ECO:0000313" key="12">
    <source>
        <dbReference type="Proteomes" id="UP000807371"/>
    </source>
</evidence>
<dbReference type="PANTHER" id="PTHR24421">
    <property type="entry name" value="NITRATE/NITRITE SENSOR PROTEIN NARX-RELATED"/>
    <property type="match status" value="1"/>
</dbReference>
<dbReference type="SUPFAM" id="SSF55874">
    <property type="entry name" value="ATPase domain of HSP90 chaperone/DNA topoisomerase II/histidine kinase"/>
    <property type="match status" value="1"/>
</dbReference>
<accession>A0ABS0NSB6</accession>
<keyword evidence="9" id="KW-0812">Transmembrane</keyword>
<keyword evidence="4" id="KW-0808">Transferase</keyword>
<dbReference type="InterPro" id="IPR050482">
    <property type="entry name" value="Sensor_HK_TwoCompSys"/>
</dbReference>
<evidence type="ECO:0000256" key="6">
    <source>
        <dbReference type="ARBA" id="ARBA00022777"/>
    </source>
</evidence>
<evidence type="ECO:0000256" key="5">
    <source>
        <dbReference type="ARBA" id="ARBA00022741"/>
    </source>
</evidence>
<evidence type="ECO:0000259" key="10">
    <source>
        <dbReference type="Pfam" id="PF07730"/>
    </source>
</evidence>
<feature type="transmembrane region" description="Helical" evidence="9">
    <location>
        <begin position="55"/>
        <end position="77"/>
    </location>
</feature>
<comment type="caution">
    <text evidence="11">The sequence shown here is derived from an EMBL/GenBank/DDBJ whole genome shotgun (WGS) entry which is preliminary data.</text>
</comment>
<keyword evidence="7" id="KW-0067">ATP-binding</keyword>
<name>A0ABS0NSB6_9ACTN</name>
<evidence type="ECO:0000256" key="2">
    <source>
        <dbReference type="ARBA" id="ARBA00012438"/>
    </source>
</evidence>
<keyword evidence="9" id="KW-1133">Transmembrane helix</keyword>
<dbReference type="Gene3D" id="3.30.565.10">
    <property type="entry name" value="Histidine kinase-like ATPase, C-terminal domain"/>
    <property type="match status" value="1"/>
</dbReference>
<evidence type="ECO:0000313" key="11">
    <source>
        <dbReference type="EMBL" id="MBH5338107.1"/>
    </source>
</evidence>
<keyword evidence="6 11" id="KW-0418">Kinase</keyword>
<dbReference type="EC" id="2.7.13.3" evidence="2"/>
<reference evidence="11 12" key="1">
    <citation type="submission" date="2020-09" db="EMBL/GenBank/DDBJ databases">
        <title>Biosynthesis of the nuclear factor of activated T cells inhibitor NFAT-133 and its congeners in Streptomyces pactum.</title>
        <authorList>
            <person name="Zhou W."/>
            <person name="Posri P."/>
            <person name="Abugrain M.E."/>
            <person name="Weisberg A.J."/>
            <person name="Chang J.H."/>
            <person name="Mahmud T."/>
        </authorList>
    </citation>
    <scope>NUCLEOTIDE SEQUENCE [LARGE SCALE GENOMIC DNA]</scope>
    <source>
        <strain evidence="11 12">ATCC 27456</strain>
    </source>
</reference>
<dbReference type="EMBL" id="JACYXC010000001">
    <property type="protein sequence ID" value="MBH5338107.1"/>
    <property type="molecule type" value="Genomic_DNA"/>
</dbReference>
<keyword evidence="9" id="KW-0472">Membrane</keyword>
<dbReference type="Pfam" id="PF07730">
    <property type="entry name" value="HisKA_3"/>
    <property type="match status" value="1"/>
</dbReference>
<evidence type="ECO:0000256" key="4">
    <source>
        <dbReference type="ARBA" id="ARBA00022679"/>
    </source>
</evidence>
<proteinExistence type="predicted"/>
<dbReference type="PANTHER" id="PTHR24421:SF10">
    <property type="entry name" value="NITRATE_NITRITE SENSOR PROTEIN NARQ"/>
    <property type="match status" value="1"/>
</dbReference>
<comment type="catalytic activity">
    <reaction evidence="1">
        <text>ATP + protein L-histidine = ADP + protein N-phospho-L-histidine.</text>
        <dbReference type="EC" id="2.7.13.3"/>
    </reaction>
</comment>
<sequence length="393" mass="40634">MVPRTLPDALVRRPLRFWCSRWPWRAAASLLLGALPGVAAGLAAAGLVASWRRTGLVATMVSGLLLFASVVLAAGAVERRRLRLTHPDAVPARAGLRDAGGWRAAGYGALSACALGWVDLAVVLVCAGVPGVLMSAPWQPEAGPWAVACGPVAGLLLLPVAAYPVAAWAAARSAVALAVLAPGERELREVRQSRARLVDAFDAERRRIERDLHDGAQACLVALTMKLGLARLDLPAGSRAAREVAEAHRMAKEALAGLREVIHGIHPQVLTERGLAAAVRDAAGRTAVPVEPDVVLPHRLPGPVEVAAYFAVCEALTNMARHSGATAGRVTGRLRGGVLVVEVSDDGRGGADPAAGSGLTGLADRVAAVNGRMLLSSPAGGPTLVRVEIPCGN</sequence>
<keyword evidence="3" id="KW-0597">Phosphoprotein</keyword>
<organism evidence="11 12">
    <name type="scientific">Streptomyces pactum</name>
    <dbReference type="NCBI Taxonomy" id="68249"/>
    <lineage>
        <taxon>Bacteria</taxon>
        <taxon>Bacillati</taxon>
        <taxon>Actinomycetota</taxon>
        <taxon>Actinomycetes</taxon>
        <taxon>Kitasatosporales</taxon>
        <taxon>Streptomycetaceae</taxon>
        <taxon>Streptomyces</taxon>
    </lineage>
</organism>
<evidence type="ECO:0000256" key="3">
    <source>
        <dbReference type="ARBA" id="ARBA00022553"/>
    </source>
</evidence>
<dbReference type="RefSeq" id="WP_197991312.1">
    <property type="nucleotide sequence ID" value="NZ_JACYXC010000001.1"/>
</dbReference>
<dbReference type="GO" id="GO:0016301">
    <property type="term" value="F:kinase activity"/>
    <property type="evidence" value="ECO:0007669"/>
    <property type="project" value="UniProtKB-KW"/>
</dbReference>
<protein>
    <recommendedName>
        <fullName evidence="2">histidine kinase</fullName>
        <ecNumber evidence="2">2.7.13.3</ecNumber>
    </recommendedName>
</protein>
<evidence type="ECO:0000256" key="7">
    <source>
        <dbReference type="ARBA" id="ARBA00022840"/>
    </source>
</evidence>
<feature type="transmembrane region" description="Helical" evidence="9">
    <location>
        <begin position="107"/>
        <end position="133"/>
    </location>
</feature>
<feature type="domain" description="Signal transduction histidine kinase subgroup 3 dimerisation and phosphoacceptor" evidence="10">
    <location>
        <begin position="204"/>
        <end position="270"/>
    </location>
</feature>
<feature type="transmembrane region" description="Helical" evidence="9">
    <location>
        <begin position="145"/>
        <end position="166"/>
    </location>
</feature>
<dbReference type="InterPro" id="IPR011712">
    <property type="entry name" value="Sig_transdc_His_kin_sub3_dim/P"/>
</dbReference>
<dbReference type="CDD" id="cd16917">
    <property type="entry name" value="HATPase_UhpB-NarQ-NarX-like"/>
    <property type="match status" value="1"/>
</dbReference>
<evidence type="ECO:0000256" key="9">
    <source>
        <dbReference type="SAM" id="Phobius"/>
    </source>
</evidence>
<gene>
    <name evidence="11" type="ORF">IHE55_26335</name>
</gene>
<dbReference type="Proteomes" id="UP000807371">
    <property type="component" value="Unassembled WGS sequence"/>
</dbReference>
<evidence type="ECO:0000256" key="8">
    <source>
        <dbReference type="ARBA" id="ARBA00023012"/>
    </source>
</evidence>
<dbReference type="Gene3D" id="1.20.5.1930">
    <property type="match status" value="1"/>
</dbReference>
<keyword evidence="12" id="KW-1185">Reference proteome</keyword>
<dbReference type="InterPro" id="IPR036890">
    <property type="entry name" value="HATPase_C_sf"/>
</dbReference>